<dbReference type="EnsemblPlants" id="AET1Gv20537800.56">
    <property type="protein sequence ID" value="AET1Gv20537800.56"/>
    <property type="gene ID" value="AET1Gv20537800"/>
</dbReference>
<dbReference type="PANTHER" id="PTHR13162">
    <property type="entry name" value="CCR4-NOT TRANSCRIPTION COMPLEX"/>
    <property type="match status" value="1"/>
</dbReference>
<dbReference type="InterPro" id="IPR032194">
    <property type="entry name" value="CNOT1_HEAT"/>
</dbReference>
<reference evidence="3" key="1">
    <citation type="journal article" date="2014" name="Science">
        <title>Ancient hybridizations among the ancestral genomes of bread wheat.</title>
        <authorList>
            <consortium name="International Wheat Genome Sequencing Consortium,"/>
            <person name="Marcussen T."/>
            <person name="Sandve S.R."/>
            <person name="Heier L."/>
            <person name="Spannagl M."/>
            <person name="Pfeifer M."/>
            <person name="Jakobsen K.S."/>
            <person name="Wulff B.B."/>
            <person name="Steuernagel B."/>
            <person name="Mayer K.F."/>
            <person name="Olsen O.A."/>
        </authorList>
    </citation>
    <scope>NUCLEOTIDE SEQUENCE [LARGE SCALE GENOMIC DNA]</scope>
    <source>
        <strain evidence="3">cv. AL8/78</strain>
    </source>
</reference>
<dbReference type="GO" id="GO:0000932">
    <property type="term" value="C:P-body"/>
    <property type="evidence" value="ECO:0007669"/>
    <property type="project" value="TreeGrafter"/>
</dbReference>
<sequence>MANHIQGNQAWYCLDLLEVLCQLADLGYATLVRPLLDYPLSHCPDVLLLGVSQINTAYNLLQYEVLSCVFPALLKDTKNSSLMNYLWHLNPSLTLRGFVDAHSDIICLLRTVDICQDLKV</sequence>
<dbReference type="InterPro" id="IPR040398">
    <property type="entry name" value="Not1"/>
</dbReference>
<evidence type="ECO:0000259" key="1">
    <source>
        <dbReference type="Pfam" id="PF16418"/>
    </source>
</evidence>
<name>A0A452YUM7_AEGTS</name>
<dbReference type="GO" id="GO:0017148">
    <property type="term" value="P:negative regulation of translation"/>
    <property type="evidence" value="ECO:0007669"/>
    <property type="project" value="InterPro"/>
</dbReference>
<accession>A0A452YUM7</accession>
<organism evidence="2 3">
    <name type="scientific">Aegilops tauschii subsp. strangulata</name>
    <name type="common">Goatgrass</name>
    <dbReference type="NCBI Taxonomy" id="200361"/>
    <lineage>
        <taxon>Eukaryota</taxon>
        <taxon>Viridiplantae</taxon>
        <taxon>Streptophyta</taxon>
        <taxon>Embryophyta</taxon>
        <taxon>Tracheophyta</taxon>
        <taxon>Spermatophyta</taxon>
        <taxon>Magnoliopsida</taxon>
        <taxon>Liliopsida</taxon>
        <taxon>Poales</taxon>
        <taxon>Poaceae</taxon>
        <taxon>BOP clade</taxon>
        <taxon>Pooideae</taxon>
        <taxon>Triticodae</taxon>
        <taxon>Triticeae</taxon>
        <taxon>Triticinae</taxon>
        <taxon>Aegilops</taxon>
    </lineage>
</organism>
<dbReference type="Pfam" id="PF16418">
    <property type="entry name" value="CNOT1_HEAT"/>
    <property type="match status" value="1"/>
</dbReference>
<dbReference type="Proteomes" id="UP000015105">
    <property type="component" value="Chromosome 1D"/>
</dbReference>
<evidence type="ECO:0000313" key="3">
    <source>
        <dbReference type="Proteomes" id="UP000015105"/>
    </source>
</evidence>
<dbReference type="GO" id="GO:0000288">
    <property type="term" value="P:nuclear-transcribed mRNA catabolic process, deadenylation-dependent decay"/>
    <property type="evidence" value="ECO:0007669"/>
    <property type="project" value="TreeGrafter"/>
</dbReference>
<proteinExistence type="predicted"/>
<dbReference type="AlphaFoldDB" id="A0A452YUM7"/>
<reference evidence="2" key="3">
    <citation type="journal article" date="2017" name="Nature">
        <title>Genome sequence of the progenitor of the wheat D genome Aegilops tauschii.</title>
        <authorList>
            <person name="Luo M.C."/>
            <person name="Gu Y.Q."/>
            <person name="Puiu D."/>
            <person name="Wang H."/>
            <person name="Twardziok S.O."/>
            <person name="Deal K.R."/>
            <person name="Huo N."/>
            <person name="Zhu T."/>
            <person name="Wang L."/>
            <person name="Wang Y."/>
            <person name="McGuire P.E."/>
            <person name="Liu S."/>
            <person name="Long H."/>
            <person name="Ramasamy R.K."/>
            <person name="Rodriguez J.C."/>
            <person name="Van S.L."/>
            <person name="Yuan L."/>
            <person name="Wang Z."/>
            <person name="Xia Z."/>
            <person name="Xiao L."/>
            <person name="Anderson O.D."/>
            <person name="Ouyang S."/>
            <person name="Liang Y."/>
            <person name="Zimin A.V."/>
            <person name="Pertea G."/>
            <person name="Qi P."/>
            <person name="Bennetzen J.L."/>
            <person name="Dai X."/>
            <person name="Dawson M.W."/>
            <person name="Muller H.G."/>
            <person name="Kugler K."/>
            <person name="Rivarola-Duarte L."/>
            <person name="Spannagl M."/>
            <person name="Mayer K.F.X."/>
            <person name="Lu F.H."/>
            <person name="Bevan M.W."/>
            <person name="Leroy P."/>
            <person name="Li P."/>
            <person name="You F.M."/>
            <person name="Sun Q."/>
            <person name="Liu Z."/>
            <person name="Lyons E."/>
            <person name="Wicker T."/>
            <person name="Salzberg S.L."/>
            <person name="Devos K.M."/>
            <person name="Dvorak J."/>
        </authorList>
    </citation>
    <scope>NUCLEOTIDE SEQUENCE [LARGE SCALE GENOMIC DNA]</scope>
    <source>
        <strain evidence="2">cv. AL8/78</strain>
    </source>
</reference>
<dbReference type="Gramene" id="AET1Gv20537800.56">
    <property type="protein sequence ID" value="AET1Gv20537800.56"/>
    <property type="gene ID" value="AET1Gv20537800"/>
</dbReference>
<evidence type="ECO:0000313" key="2">
    <source>
        <dbReference type="EnsemblPlants" id="AET1Gv20537800.56"/>
    </source>
</evidence>
<reference evidence="2" key="5">
    <citation type="journal article" date="2021" name="G3 (Bethesda)">
        <title>Aegilops tauschii genome assembly Aet v5.0 features greater sequence contiguity and improved annotation.</title>
        <authorList>
            <person name="Wang L."/>
            <person name="Zhu T."/>
            <person name="Rodriguez J.C."/>
            <person name="Deal K.R."/>
            <person name="Dubcovsky J."/>
            <person name="McGuire P.E."/>
            <person name="Lux T."/>
            <person name="Spannagl M."/>
            <person name="Mayer K.F.X."/>
            <person name="Baldrich P."/>
            <person name="Meyers B.C."/>
            <person name="Huo N."/>
            <person name="Gu Y.Q."/>
            <person name="Zhou H."/>
            <person name="Devos K.M."/>
            <person name="Bennetzen J.L."/>
            <person name="Unver T."/>
            <person name="Budak H."/>
            <person name="Gulick P.J."/>
            <person name="Galiba G."/>
            <person name="Kalapos B."/>
            <person name="Nelson D.R."/>
            <person name="Li P."/>
            <person name="You F.M."/>
            <person name="Luo M.C."/>
            <person name="Dvorak J."/>
        </authorList>
    </citation>
    <scope>NUCLEOTIDE SEQUENCE [LARGE SCALE GENOMIC DNA]</scope>
    <source>
        <strain evidence="2">cv. AL8/78</strain>
    </source>
</reference>
<protein>
    <recommendedName>
        <fullName evidence="1">CCR4-NOT transcription complex subunit 1 HEAT repeat domain-containing protein</fullName>
    </recommendedName>
</protein>
<reference evidence="3" key="2">
    <citation type="journal article" date="2017" name="Nat. Plants">
        <title>The Aegilops tauschii genome reveals multiple impacts of transposons.</title>
        <authorList>
            <person name="Zhao G."/>
            <person name="Zou C."/>
            <person name="Li K."/>
            <person name="Wang K."/>
            <person name="Li T."/>
            <person name="Gao L."/>
            <person name="Zhang X."/>
            <person name="Wang H."/>
            <person name="Yang Z."/>
            <person name="Liu X."/>
            <person name="Jiang W."/>
            <person name="Mao L."/>
            <person name="Kong X."/>
            <person name="Jiao Y."/>
            <person name="Jia J."/>
        </authorList>
    </citation>
    <scope>NUCLEOTIDE SEQUENCE [LARGE SCALE GENOMIC DNA]</scope>
    <source>
        <strain evidence="3">cv. AL8/78</strain>
    </source>
</reference>
<dbReference type="GO" id="GO:0060090">
    <property type="term" value="F:molecular adaptor activity"/>
    <property type="evidence" value="ECO:0007669"/>
    <property type="project" value="TreeGrafter"/>
</dbReference>
<dbReference type="PANTHER" id="PTHR13162:SF11">
    <property type="entry name" value="CCR4-NOT COMPLEX COMPONENT NOT1 C-TERMINAL DOMAIN-CONTAINING PROTEIN"/>
    <property type="match status" value="1"/>
</dbReference>
<reference evidence="2" key="4">
    <citation type="submission" date="2019-03" db="UniProtKB">
        <authorList>
            <consortium name="EnsemblPlants"/>
        </authorList>
    </citation>
    <scope>IDENTIFICATION</scope>
</reference>
<feature type="domain" description="CCR4-NOT transcription complex subunit 1 HEAT repeat" evidence="1">
    <location>
        <begin position="64"/>
        <end position="119"/>
    </location>
</feature>
<dbReference type="GO" id="GO:0030015">
    <property type="term" value="C:CCR4-NOT core complex"/>
    <property type="evidence" value="ECO:0007669"/>
    <property type="project" value="InterPro"/>
</dbReference>
<keyword evidence="3" id="KW-1185">Reference proteome</keyword>